<evidence type="ECO:0000256" key="6">
    <source>
        <dbReference type="ARBA" id="ARBA00022801"/>
    </source>
</evidence>
<dbReference type="InterPro" id="IPR029149">
    <property type="entry name" value="Creatin/AminoP/Spt16_N"/>
</dbReference>
<dbReference type="GO" id="GO:0030145">
    <property type="term" value="F:manganese ion binding"/>
    <property type="evidence" value="ECO:0007669"/>
    <property type="project" value="InterPro"/>
</dbReference>
<reference evidence="9 10" key="1">
    <citation type="submission" date="2018-10" db="EMBL/GenBank/DDBJ databases">
        <title>Genome sequencing of Pedobacter jejuensis TNB23.</title>
        <authorList>
            <person name="Cho Y.-J."/>
            <person name="Cho A."/>
            <person name="Kim O.-S."/>
        </authorList>
    </citation>
    <scope>NUCLEOTIDE SEQUENCE [LARGE SCALE GENOMIC DNA]</scope>
    <source>
        <strain evidence="9 10">TNB23</strain>
    </source>
</reference>
<proteinExistence type="inferred from homology"/>
<evidence type="ECO:0000313" key="10">
    <source>
        <dbReference type="Proteomes" id="UP000274046"/>
    </source>
</evidence>
<keyword evidence="7" id="KW-0464">Manganese</keyword>
<dbReference type="CDD" id="cd01087">
    <property type="entry name" value="Prolidase"/>
    <property type="match status" value="1"/>
</dbReference>
<evidence type="ECO:0000256" key="1">
    <source>
        <dbReference type="ARBA" id="ARBA00001424"/>
    </source>
</evidence>
<evidence type="ECO:0000313" key="9">
    <source>
        <dbReference type="EMBL" id="RNL56135.1"/>
    </source>
</evidence>
<dbReference type="RefSeq" id="WP_123204314.1">
    <property type="nucleotide sequence ID" value="NZ_RBEE01000003.1"/>
</dbReference>
<comment type="caution">
    <text evidence="9">The sequence shown here is derived from an EMBL/GenBank/DDBJ whole genome shotgun (WGS) entry which is preliminary data.</text>
</comment>
<comment type="similarity">
    <text evidence="3">Belongs to the peptidase M24B family.</text>
</comment>
<keyword evidence="9" id="KW-0645">Protease</keyword>
<dbReference type="OrthoDB" id="9806388at2"/>
<keyword evidence="6" id="KW-0378">Hydrolase</keyword>
<dbReference type="GO" id="GO:0070006">
    <property type="term" value="F:metalloaminopeptidase activity"/>
    <property type="evidence" value="ECO:0007669"/>
    <property type="project" value="InterPro"/>
</dbReference>
<dbReference type="SMART" id="SM01011">
    <property type="entry name" value="AMP_N"/>
    <property type="match status" value="1"/>
</dbReference>
<dbReference type="EC" id="3.4.11.9" evidence="4"/>
<dbReference type="InterPro" id="IPR007865">
    <property type="entry name" value="Aminopep_P_N"/>
</dbReference>
<dbReference type="SUPFAM" id="SSF55920">
    <property type="entry name" value="Creatinase/aminopeptidase"/>
    <property type="match status" value="1"/>
</dbReference>
<feature type="domain" description="Aminopeptidase P N-terminal" evidence="8">
    <location>
        <begin position="2"/>
        <end position="132"/>
    </location>
</feature>
<keyword evidence="5" id="KW-0479">Metal-binding</keyword>
<dbReference type="Gene3D" id="3.40.350.10">
    <property type="entry name" value="Creatinase/prolidase N-terminal domain"/>
    <property type="match status" value="1"/>
</dbReference>
<dbReference type="GO" id="GO:0006508">
    <property type="term" value="P:proteolysis"/>
    <property type="evidence" value="ECO:0007669"/>
    <property type="project" value="TreeGrafter"/>
</dbReference>
<dbReference type="InterPro" id="IPR036005">
    <property type="entry name" value="Creatinase/aminopeptidase-like"/>
</dbReference>
<dbReference type="PANTHER" id="PTHR43226:SF4">
    <property type="entry name" value="XAA-PRO AMINOPEPTIDASE 3"/>
    <property type="match status" value="1"/>
</dbReference>
<evidence type="ECO:0000256" key="5">
    <source>
        <dbReference type="ARBA" id="ARBA00022723"/>
    </source>
</evidence>
<comment type="cofactor">
    <cofactor evidence="2">
        <name>Mn(2+)</name>
        <dbReference type="ChEBI" id="CHEBI:29035"/>
    </cofactor>
</comment>
<evidence type="ECO:0000256" key="7">
    <source>
        <dbReference type="ARBA" id="ARBA00023211"/>
    </source>
</evidence>
<dbReference type="InterPro" id="IPR052433">
    <property type="entry name" value="X-Pro_dipept-like"/>
</dbReference>
<dbReference type="SUPFAM" id="SSF53092">
    <property type="entry name" value="Creatinase/prolidase N-terminal domain"/>
    <property type="match status" value="1"/>
</dbReference>
<dbReference type="Pfam" id="PF00557">
    <property type="entry name" value="Peptidase_M24"/>
    <property type="match status" value="1"/>
</dbReference>
<keyword evidence="10" id="KW-1185">Reference proteome</keyword>
<sequence>MFDREIYIKRRAVLKSKFSTGLLLFLGNDDSPMNYAANSYHFRQDSNFLYYFGISEPSLTAVIDIDEDEVILFGDEMSIDDIVWMGRQKTLQEKAFDAGLSNIQSSDKLEVYLNRNKQQHREVRFLPPYRSENKIKLSQWFDLSISDLEHSASVTFIQSVVSQRSIKAEEEIVELDKAAALSADIHLMVMQTAKPGMYERELAAKIQEAALASGGNLAYPAILTVQGEILHNHYHGNILKEGQMVLNDSGVETALGYAGDLTRTFPVSKKFSSAQRDMYNIVLGAYTNAKNALAPGVRYLDVHLTSCKTLAQGLKDLGLMKGNVDDAVEAGAHAMFFQCGTGHMMGLDVHDMEDLGEQYVGYTESLKKNTTQFGLKSLRLGKALESGYVLTVEPGIYIIPELIDRWKAEQKFSEFIDYEKLEQFRDFTGIRIEDDFLITEGGHRMLGKHLAQSVEEIETIRTNAF</sequence>
<organism evidence="9 10">
    <name type="scientific">Pedobacter jejuensis</name>
    <dbReference type="NCBI Taxonomy" id="1268550"/>
    <lineage>
        <taxon>Bacteria</taxon>
        <taxon>Pseudomonadati</taxon>
        <taxon>Bacteroidota</taxon>
        <taxon>Sphingobacteriia</taxon>
        <taxon>Sphingobacteriales</taxon>
        <taxon>Sphingobacteriaceae</taxon>
        <taxon>Pedobacter</taxon>
    </lineage>
</organism>
<accession>A0A3N0C2R3</accession>
<comment type="catalytic activity">
    <reaction evidence="1">
        <text>Release of any N-terminal amino acid, including proline, that is linked to proline, even from a dipeptide or tripeptide.</text>
        <dbReference type="EC" id="3.4.11.9"/>
    </reaction>
</comment>
<keyword evidence="9" id="KW-0031">Aminopeptidase</keyword>
<protein>
    <recommendedName>
        <fullName evidence="4">Xaa-Pro aminopeptidase</fullName>
        <ecNumber evidence="4">3.4.11.9</ecNumber>
    </recommendedName>
</protein>
<dbReference type="InterPro" id="IPR000994">
    <property type="entry name" value="Pept_M24"/>
</dbReference>
<dbReference type="AlphaFoldDB" id="A0A3N0C2R3"/>
<evidence type="ECO:0000256" key="4">
    <source>
        <dbReference type="ARBA" id="ARBA00012574"/>
    </source>
</evidence>
<dbReference type="Proteomes" id="UP000274046">
    <property type="component" value="Unassembled WGS sequence"/>
</dbReference>
<evidence type="ECO:0000256" key="3">
    <source>
        <dbReference type="ARBA" id="ARBA00008766"/>
    </source>
</evidence>
<name>A0A3N0C2R3_9SPHI</name>
<dbReference type="EMBL" id="RBEE01000003">
    <property type="protein sequence ID" value="RNL56135.1"/>
    <property type="molecule type" value="Genomic_DNA"/>
</dbReference>
<dbReference type="Gene3D" id="3.90.230.10">
    <property type="entry name" value="Creatinase/methionine aminopeptidase superfamily"/>
    <property type="match status" value="1"/>
</dbReference>
<dbReference type="GO" id="GO:0005829">
    <property type="term" value="C:cytosol"/>
    <property type="evidence" value="ECO:0007669"/>
    <property type="project" value="TreeGrafter"/>
</dbReference>
<evidence type="ECO:0000256" key="2">
    <source>
        <dbReference type="ARBA" id="ARBA00001936"/>
    </source>
</evidence>
<dbReference type="Pfam" id="PF05195">
    <property type="entry name" value="AMP_N"/>
    <property type="match status" value="1"/>
</dbReference>
<dbReference type="PANTHER" id="PTHR43226">
    <property type="entry name" value="XAA-PRO AMINOPEPTIDASE 3"/>
    <property type="match status" value="1"/>
</dbReference>
<gene>
    <name evidence="9" type="ORF">D7004_02620</name>
</gene>
<evidence type="ECO:0000259" key="8">
    <source>
        <dbReference type="SMART" id="SM01011"/>
    </source>
</evidence>